<evidence type="ECO:0000256" key="7">
    <source>
        <dbReference type="SAM" id="Phobius"/>
    </source>
</evidence>
<dbReference type="GO" id="GO:0140911">
    <property type="term" value="F:pore-forming activity"/>
    <property type="evidence" value="ECO:0007669"/>
    <property type="project" value="InterPro"/>
</dbReference>
<dbReference type="GO" id="GO:0046872">
    <property type="term" value="F:metal ion binding"/>
    <property type="evidence" value="ECO:0007669"/>
    <property type="project" value="UniProtKB-KW"/>
</dbReference>
<dbReference type="GO" id="GO:0012505">
    <property type="term" value="C:endomembrane system"/>
    <property type="evidence" value="ECO:0007669"/>
    <property type="project" value="UniProtKB-SubCell"/>
</dbReference>
<evidence type="ECO:0000256" key="4">
    <source>
        <dbReference type="ARBA" id="ARBA00022989"/>
    </source>
</evidence>
<feature type="binding site" evidence="6">
    <location>
        <position position="195"/>
    </location>
    <ligand>
        <name>Zn(2+)</name>
        <dbReference type="ChEBI" id="CHEBI:29105"/>
    </ligand>
</feature>
<sequence>MKLELNNVLTHTFTKREEIANAITHGIGAILSIAMLVLLIVFASLGGNAWHITSVTIYGVTMLILYVSSTLVHSFPPGRAKDLFEIFDHSAIYLFIAGTYTPIMLVPLRSTLGWTLFGIVWGMAILGIVFKVFFVKRFVVMSTVFYVLMGWLIVLAWGPLTAEVPAAGITYLVVGGVMYSIGSIFYVWRSFKYHHMVWHLFVLGGSILHFFSIFFYIIG</sequence>
<keyword evidence="6" id="KW-0479">Metal-binding</keyword>
<dbReference type="EMBL" id="WMEZ01000001">
    <property type="protein sequence ID" value="MYL48882.1"/>
    <property type="molecule type" value="Genomic_DNA"/>
</dbReference>
<dbReference type="GO" id="GO:0016020">
    <property type="term" value="C:membrane"/>
    <property type="evidence" value="ECO:0007669"/>
    <property type="project" value="InterPro"/>
</dbReference>
<feature type="transmembrane region" description="Helical" evidence="7">
    <location>
        <begin position="169"/>
        <end position="188"/>
    </location>
</feature>
<feature type="transmembrane region" description="Helical" evidence="7">
    <location>
        <begin position="114"/>
        <end position="133"/>
    </location>
</feature>
<protein>
    <submittedName>
        <fullName evidence="8">Hemolysin III family protein</fullName>
    </submittedName>
</protein>
<accession>A0A845E1Z0</accession>
<feature type="binding site" evidence="6">
    <location>
        <position position="73"/>
    </location>
    <ligand>
        <name>Zn(2+)</name>
        <dbReference type="ChEBI" id="CHEBI:29105"/>
    </ligand>
</feature>
<keyword evidence="4 7" id="KW-1133">Transmembrane helix</keyword>
<comment type="similarity">
    <text evidence="2">Belongs to the UPF0073 (Hly-III) family.</text>
</comment>
<dbReference type="RefSeq" id="WP_160912727.1">
    <property type="nucleotide sequence ID" value="NZ_WMEZ01000001.1"/>
</dbReference>
<organism evidence="8 9">
    <name type="scientific">Halobacillus litoralis</name>
    <dbReference type="NCBI Taxonomy" id="45668"/>
    <lineage>
        <taxon>Bacteria</taxon>
        <taxon>Bacillati</taxon>
        <taxon>Bacillota</taxon>
        <taxon>Bacilli</taxon>
        <taxon>Bacillales</taxon>
        <taxon>Bacillaceae</taxon>
        <taxon>Halobacillus</taxon>
    </lineage>
</organism>
<feature type="transmembrane region" description="Helical" evidence="7">
    <location>
        <begin position="20"/>
        <end position="43"/>
    </location>
</feature>
<evidence type="ECO:0000256" key="3">
    <source>
        <dbReference type="ARBA" id="ARBA00022692"/>
    </source>
</evidence>
<comment type="caution">
    <text evidence="8">The sequence shown here is derived from an EMBL/GenBank/DDBJ whole genome shotgun (WGS) entry which is preliminary data.</text>
</comment>
<feature type="transmembrane region" description="Helical" evidence="7">
    <location>
        <begin position="200"/>
        <end position="218"/>
    </location>
</feature>
<dbReference type="Pfam" id="PF03006">
    <property type="entry name" value="HlyIII"/>
    <property type="match status" value="1"/>
</dbReference>
<dbReference type="OrthoDB" id="9813689at2"/>
<feature type="transmembrane region" description="Helical" evidence="7">
    <location>
        <begin position="90"/>
        <end position="108"/>
    </location>
</feature>
<gene>
    <name evidence="8" type="ORF">GLV98_05270</name>
</gene>
<evidence type="ECO:0000256" key="6">
    <source>
        <dbReference type="PIRSR" id="PIRSR604254-1"/>
    </source>
</evidence>
<evidence type="ECO:0000313" key="8">
    <source>
        <dbReference type="EMBL" id="MYL48882.1"/>
    </source>
</evidence>
<dbReference type="AlphaFoldDB" id="A0A845E1Z0"/>
<dbReference type="InterPro" id="IPR005744">
    <property type="entry name" value="Hy-lIII"/>
</dbReference>
<dbReference type="Proteomes" id="UP000447393">
    <property type="component" value="Unassembled WGS sequence"/>
</dbReference>
<proteinExistence type="inferred from homology"/>
<dbReference type="PANTHER" id="PTHR20855:SF129">
    <property type="entry name" value="HEMOLYSIN-3 HOMOLOG"/>
    <property type="match status" value="1"/>
</dbReference>
<name>A0A845E1Z0_9BACI</name>
<keyword evidence="5 7" id="KW-0472">Membrane</keyword>
<keyword evidence="6" id="KW-0862">Zinc</keyword>
<feature type="transmembrane region" description="Helical" evidence="7">
    <location>
        <begin position="49"/>
        <end position="69"/>
    </location>
</feature>
<evidence type="ECO:0000313" key="9">
    <source>
        <dbReference type="Proteomes" id="UP000447393"/>
    </source>
</evidence>
<dbReference type="NCBIfam" id="TIGR01065">
    <property type="entry name" value="hlyIII"/>
    <property type="match status" value="1"/>
</dbReference>
<feature type="transmembrane region" description="Helical" evidence="7">
    <location>
        <begin position="138"/>
        <end position="157"/>
    </location>
</feature>
<evidence type="ECO:0000256" key="2">
    <source>
        <dbReference type="ARBA" id="ARBA00008488"/>
    </source>
</evidence>
<comment type="subcellular location">
    <subcellularLocation>
        <location evidence="1">Endomembrane system</location>
        <topology evidence="1">Multi-pass membrane protein</topology>
    </subcellularLocation>
</comment>
<dbReference type="InterPro" id="IPR004254">
    <property type="entry name" value="AdipoR/HlyIII-related"/>
</dbReference>
<evidence type="ECO:0000256" key="1">
    <source>
        <dbReference type="ARBA" id="ARBA00004127"/>
    </source>
</evidence>
<reference evidence="8 9" key="1">
    <citation type="submission" date="2019-11" db="EMBL/GenBank/DDBJ databases">
        <title>Genome sequences of 17 halophilic strains isolated from different environments.</title>
        <authorList>
            <person name="Furrow R.E."/>
        </authorList>
    </citation>
    <scope>NUCLEOTIDE SEQUENCE [LARGE SCALE GENOMIC DNA]</scope>
    <source>
        <strain evidence="8 9">22505_10_Sand</strain>
    </source>
</reference>
<feature type="binding site" evidence="6">
    <location>
        <position position="199"/>
    </location>
    <ligand>
        <name>Zn(2+)</name>
        <dbReference type="ChEBI" id="CHEBI:29105"/>
    </ligand>
</feature>
<evidence type="ECO:0000256" key="5">
    <source>
        <dbReference type="ARBA" id="ARBA00023136"/>
    </source>
</evidence>
<dbReference type="PANTHER" id="PTHR20855">
    <property type="entry name" value="ADIPOR/PROGESTIN RECEPTOR-RELATED"/>
    <property type="match status" value="1"/>
</dbReference>
<keyword evidence="3 7" id="KW-0812">Transmembrane</keyword>